<comment type="similarity">
    <text evidence="1 5 6">Belongs to the EF-Ts family.</text>
</comment>
<dbReference type="KEGG" id="cex:CSE_08060"/>
<feature type="domain" description="Translation elongation factor EFTs/EF1B dimerisation" evidence="8">
    <location>
        <begin position="29"/>
        <end position="195"/>
    </location>
</feature>
<evidence type="ECO:0000313" key="9">
    <source>
        <dbReference type="EMBL" id="BAL80932.1"/>
    </source>
</evidence>
<dbReference type="SUPFAM" id="SSF46934">
    <property type="entry name" value="UBA-like"/>
    <property type="match status" value="1"/>
</dbReference>
<evidence type="ECO:0000256" key="5">
    <source>
        <dbReference type="HAMAP-Rule" id="MF_00050"/>
    </source>
</evidence>
<dbReference type="InterPro" id="IPR009060">
    <property type="entry name" value="UBA-like_sf"/>
</dbReference>
<keyword evidence="3 5" id="KW-0251">Elongation factor</keyword>
<dbReference type="Gene3D" id="1.10.8.10">
    <property type="entry name" value="DNA helicase RuvA subunit, C-terminal domain"/>
    <property type="match status" value="1"/>
</dbReference>
<dbReference type="InterPro" id="IPR001816">
    <property type="entry name" value="Transl_elong_EFTs/EF1B"/>
</dbReference>
<dbReference type="InterPro" id="IPR018101">
    <property type="entry name" value="Transl_elong_Ts_CS"/>
</dbReference>
<evidence type="ECO:0000256" key="2">
    <source>
        <dbReference type="ARBA" id="ARBA00016956"/>
    </source>
</evidence>
<dbReference type="FunFam" id="1.10.286.20:FF:000001">
    <property type="entry name" value="Elongation factor Ts"/>
    <property type="match status" value="1"/>
</dbReference>
<evidence type="ECO:0000313" key="10">
    <source>
        <dbReference type="Proteomes" id="UP000004793"/>
    </source>
</evidence>
<dbReference type="EMBL" id="AP012051">
    <property type="protein sequence ID" value="BAL80932.1"/>
    <property type="molecule type" value="Genomic_DNA"/>
</dbReference>
<evidence type="ECO:0000259" key="8">
    <source>
        <dbReference type="Pfam" id="PF00889"/>
    </source>
</evidence>
<dbReference type="OrthoDB" id="9808348at2"/>
<comment type="function">
    <text evidence="5 6">Associates with the EF-Tu.GDP complex and induces the exchange of GDP to GTP. It remains bound to the aminoacyl-tRNA.EF-Tu.GTP complex up to the GTP hydrolysis stage on the ribosome.</text>
</comment>
<dbReference type="PANTHER" id="PTHR11741:SF0">
    <property type="entry name" value="ELONGATION FACTOR TS, MITOCHONDRIAL"/>
    <property type="match status" value="1"/>
</dbReference>
<evidence type="ECO:0000256" key="7">
    <source>
        <dbReference type="RuleBase" id="RU000643"/>
    </source>
</evidence>
<comment type="subcellular location">
    <subcellularLocation>
        <location evidence="5 7">Cytoplasm</location>
    </subcellularLocation>
</comment>
<dbReference type="CDD" id="cd14275">
    <property type="entry name" value="UBA_EF-Ts"/>
    <property type="match status" value="1"/>
</dbReference>
<dbReference type="FunFam" id="1.10.8.10:FF:000001">
    <property type="entry name" value="Elongation factor Ts"/>
    <property type="match status" value="1"/>
</dbReference>
<dbReference type="InterPro" id="IPR014039">
    <property type="entry name" value="Transl_elong_EFTs/EF1B_dimer"/>
</dbReference>
<dbReference type="RefSeq" id="WP_014453335.1">
    <property type="nucleotide sequence ID" value="NC_017096.1"/>
</dbReference>
<dbReference type="InterPro" id="IPR036402">
    <property type="entry name" value="EF-Ts_dimer_sf"/>
</dbReference>
<dbReference type="Gene3D" id="3.30.479.20">
    <property type="entry name" value="Elongation factor Ts, dimerisation domain"/>
    <property type="match status" value="1"/>
</dbReference>
<keyword evidence="5" id="KW-0963">Cytoplasm</keyword>
<dbReference type="HAMAP" id="MF_00050">
    <property type="entry name" value="EF_Ts"/>
    <property type="match status" value="1"/>
</dbReference>
<keyword evidence="10" id="KW-1185">Reference proteome</keyword>
<dbReference type="NCBIfam" id="TIGR00116">
    <property type="entry name" value="tsf"/>
    <property type="match status" value="1"/>
</dbReference>
<dbReference type="Pfam" id="PF00889">
    <property type="entry name" value="EF_TS"/>
    <property type="match status" value="1"/>
</dbReference>
<evidence type="ECO:0000256" key="6">
    <source>
        <dbReference type="RuleBase" id="RU000642"/>
    </source>
</evidence>
<dbReference type="GO" id="GO:0005737">
    <property type="term" value="C:cytoplasm"/>
    <property type="evidence" value="ECO:0007669"/>
    <property type="project" value="UniProtKB-SubCell"/>
</dbReference>
<dbReference type="PROSITE" id="PS01127">
    <property type="entry name" value="EF_TS_2"/>
    <property type="match status" value="1"/>
</dbReference>
<gene>
    <name evidence="5 9" type="primary">tsf</name>
    <name evidence="9" type="ordered locus">CSE_08060</name>
</gene>
<dbReference type="PANTHER" id="PTHR11741">
    <property type="entry name" value="ELONGATION FACTOR TS"/>
    <property type="match status" value="1"/>
</dbReference>
<accession>A0A7U6JGV6</accession>
<evidence type="ECO:0000256" key="4">
    <source>
        <dbReference type="ARBA" id="ARBA00022917"/>
    </source>
</evidence>
<proteinExistence type="inferred from homology"/>
<organism evidence="9 10">
    <name type="scientific">Caldisericum exile (strain DSM 21853 / NBRC 104410 / AZM16c01)</name>
    <dbReference type="NCBI Taxonomy" id="511051"/>
    <lineage>
        <taxon>Bacteria</taxon>
        <taxon>Pseudomonadati</taxon>
        <taxon>Caldisericota/Cryosericota group</taxon>
        <taxon>Caldisericota</taxon>
        <taxon>Caldisericia</taxon>
        <taxon>Caldisericales</taxon>
        <taxon>Caldisericaceae</taxon>
        <taxon>Caldisericum</taxon>
    </lineage>
</organism>
<dbReference type="PROSITE" id="PS01126">
    <property type="entry name" value="EF_TS_1"/>
    <property type="match status" value="1"/>
</dbReference>
<dbReference type="Proteomes" id="UP000004793">
    <property type="component" value="Chromosome"/>
</dbReference>
<reference evidence="9 10" key="1">
    <citation type="submission" date="2011-01" db="EMBL/GenBank/DDBJ databases">
        <title>Whole genome sequence of Caldisericum exile AZM16c01.</title>
        <authorList>
            <person name="Narita-Yamada S."/>
            <person name="Kawakoshi A."/>
            <person name="Nakamura S."/>
            <person name="Sasagawa M."/>
            <person name="Fukada J."/>
            <person name="Sekine M."/>
            <person name="Kato Y."/>
            <person name="Fukai R."/>
            <person name="Sasaki K."/>
            <person name="Hanamaki A."/>
            <person name="Narita H."/>
            <person name="Konno Y."/>
            <person name="Mori K."/>
            <person name="Yamazaki S."/>
            <person name="Suzuki K."/>
            <person name="Fujita N."/>
        </authorList>
    </citation>
    <scope>NUCLEOTIDE SEQUENCE [LARGE SCALE GENOMIC DNA]</scope>
    <source>
        <strain evidence="10">DSM 21853 / NBRC 104410 / AZM16c01</strain>
    </source>
</reference>
<name>A0A7U6JGV6_CALEA</name>
<protein>
    <recommendedName>
        <fullName evidence="2 5">Elongation factor Ts</fullName>
        <shortName evidence="5">EF-Ts</shortName>
    </recommendedName>
</protein>
<dbReference type="AlphaFoldDB" id="A0A7U6JGV6"/>
<sequence length="195" mass="22030">MGLDLIKELRSRTGAGIADCKKALEEANGDIEKAIDILREKGIAKAVKKAGRVTNEGVVASYIHPGNQLGVLVEVNCETDFVARTDEFKKLADEIALQIAASSPDYVSREEVPEDVIEKEKEIYRKQLEEEGKPANVIDRIIEGKIETFYKEHCLLEQPYLRDESITIEQLIKEHISKFGENITVRRFVRFKVGE</sequence>
<dbReference type="SUPFAM" id="SSF54713">
    <property type="entry name" value="Elongation factor Ts (EF-Ts), dimerisation domain"/>
    <property type="match status" value="1"/>
</dbReference>
<evidence type="ECO:0000256" key="1">
    <source>
        <dbReference type="ARBA" id="ARBA00005532"/>
    </source>
</evidence>
<evidence type="ECO:0000256" key="3">
    <source>
        <dbReference type="ARBA" id="ARBA00022768"/>
    </source>
</evidence>
<keyword evidence="4 5" id="KW-0648">Protein biosynthesis</keyword>
<feature type="region of interest" description="Involved in Mg(2+) ion dislocation from EF-Tu" evidence="5">
    <location>
        <begin position="79"/>
        <end position="82"/>
    </location>
</feature>
<dbReference type="Gene3D" id="1.10.286.20">
    <property type="match status" value="1"/>
</dbReference>
<dbReference type="GO" id="GO:0003746">
    <property type="term" value="F:translation elongation factor activity"/>
    <property type="evidence" value="ECO:0007669"/>
    <property type="project" value="UniProtKB-UniRule"/>
</dbReference>